<dbReference type="Pfam" id="PF19605">
    <property type="entry name" value="DUF6110"/>
    <property type="match status" value="1"/>
</dbReference>
<reference evidence="4 9" key="2">
    <citation type="journal article" date="2019" name="Nat. Med.">
        <title>A library of human gut bacterial isolates paired with longitudinal multiomics data enables mechanistic microbiome research.</title>
        <authorList>
            <person name="Poyet M."/>
            <person name="Groussin M."/>
            <person name="Gibbons S.M."/>
            <person name="Avila-Pacheco J."/>
            <person name="Jiang X."/>
            <person name="Kearney S.M."/>
            <person name="Perrotta A.R."/>
            <person name="Berdy B."/>
            <person name="Zhao S."/>
            <person name="Lieberman T.D."/>
            <person name="Swanson P.K."/>
            <person name="Smith M."/>
            <person name="Roesemann S."/>
            <person name="Alexander J.E."/>
            <person name="Rich S.A."/>
            <person name="Livny J."/>
            <person name="Vlamakis H."/>
            <person name="Clish C."/>
            <person name="Bullock K."/>
            <person name="Deik A."/>
            <person name="Scott J."/>
            <person name="Pierce K.A."/>
            <person name="Xavier R.J."/>
            <person name="Alm E.J."/>
        </authorList>
    </citation>
    <scope>NUCLEOTIDE SEQUENCE [LARGE SCALE GENOMIC DNA]</scope>
    <source>
        <strain evidence="4 9">BIOML-A1</strain>
    </source>
</reference>
<dbReference type="GeneID" id="75078773"/>
<feature type="compositionally biased region" description="Acidic residues" evidence="1">
    <location>
        <begin position="79"/>
        <end position="111"/>
    </location>
</feature>
<protein>
    <recommendedName>
        <fullName evidence="10">DUF1490 family protein</fullName>
    </recommendedName>
</protein>
<feature type="region of interest" description="Disordered" evidence="1">
    <location>
        <begin position="74"/>
        <end position="111"/>
    </location>
</feature>
<evidence type="ECO:0008006" key="10">
    <source>
        <dbReference type="Google" id="ProtNLM"/>
    </source>
</evidence>
<evidence type="ECO:0000313" key="7">
    <source>
        <dbReference type="Proteomes" id="UP000095712"/>
    </source>
</evidence>
<evidence type="ECO:0000313" key="5">
    <source>
        <dbReference type="EMBL" id="VUX66195.1"/>
    </source>
</evidence>
<evidence type="ECO:0000313" key="6">
    <source>
        <dbReference type="Proteomes" id="UP000095431"/>
    </source>
</evidence>
<accession>A0A174KXR2</accession>
<evidence type="ECO:0000313" key="9">
    <source>
        <dbReference type="Proteomes" id="UP000477285"/>
    </source>
</evidence>
<name>A0A174KXR2_9FIRM</name>
<dbReference type="Proteomes" id="UP000366766">
    <property type="component" value="Unassembled WGS sequence"/>
</dbReference>
<evidence type="ECO:0000313" key="8">
    <source>
        <dbReference type="Proteomes" id="UP000366766"/>
    </source>
</evidence>
<sequence length="111" mass="11976">MIKFDGKKTGIFAAGVAFGTAGIKILTSKDAKKLYTNCTAAVLRAKACVMKTASAIQENAEDIYAEAQQINEDRAAAEEVVEDTADEAAEETEETTDFKEETEETEEGSEE</sequence>
<dbReference type="AlphaFoldDB" id="A0A174KXR2"/>
<gene>
    <name evidence="5" type="ORF">BWLFYP14_02567</name>
    <name evidence="2" type="ORF">ERS852478_00066</name>
    <name evidence="3" type="ORF">ERS852523_00701</name>
    <name evidence="4" type="ORF">GT728_03110</name>
</gene>
<dbReference type="OrthoDB" id="1932911at2"/>
<reference evidence="6 7" key="1">
    <citation type="submission" date="2015-09" db="EMBL/GenBank/DDBJ databases">
        <authorList>
            <consortium name="Pathogen Informatics"/>
        </authorList>
    </citation>
    <scope>NUCLEOTIDE SEQUENCE [LARGE SCALE GENOMIC DNA]</scope>
    <source>
        <strain evidence="2 6">2789STDY5834863</strain>
        <strain evidence="3 7">2789STDY5834911</strain>
    </source>
</reference>
<evidence type="ECO:0000313" key="2">
    <source>
        <dbReference type="EMBL" id="CUN42727.1"/>
    </source>
</evidence>
<dbReference type="Proteomes" id="UP000095712">
    <property type="component" value="Unassembled WGS sequence"/>
</dbReference>
<evidence type="ECO:0000313" key="3">
    <source>
        <dbReference type="EMBL" id="CUP15146.1"/>
    </source>
</evidence>
<keyword evidence="8" id="KW-1185">Reference proteome</keyword>
<organism evidence="3 7">
    <name type="scientific">Blautia wexlerae</name>
    <dbReference type="NCBI Taxonomy" id="418240"/>
    <lineage>
        <taxon>Bacteria</taxon>
        <taxon>Bacillati</taxon>
        <taxon>Bacillota</taxon>
        <taxon>Clostridia</taxon>
        <taxon>Lachnospirales</taxon>
        <taxon>Lachnospiraceae</taxon>
        <taxon>Blautia</taxon>
    </lineage>
</organism>
<dbReference type="RefSeq" id="WP_008703066.1">
    <property type="nucleotide sequence ID" value="NZ_AP031426.1"/>
</dbReference>
<proteinExistence type="predicted"/>
<dbReference type="Proteomes" id="UP000095431">
    <property type="component" value="Unassembled WGS sequence"/>
</dbReference>
<dbReference type="InterPro" id="IPR046092">
    <property type="entry name" value="DUF6110"/>
</dbReference>
<dbReference type="EMBL" id="CYZN01000001">
    <property type="protein sequence ID" value="CUN42727.1"/>
    <property type="molecule type" value="Genomic_DNA"/>
</dbReference>
<dbReference type="EMBL" id="CABHOF010000051">
    <property type="protein sequence ID" value="VUX66195.1"/>
    <property type="molecule type" value="Genomic_DNA"/>
</dbReference>
<dbReference type="EMBL" id="CZAW01000006">
    <property type="protein sequence ID" value="CUP15146.1"/>
    <property type="molecule type" value="Genomic_DNA"/>
</dbReference>
<reference evidence="5 8" key="3">
    <citation type="submission" date="2019-07" db="EMBL/GenBank/DDBJ databases">
        <authorList>
            <person name="Chang H.-W."/>
            <person name="Raman A."/>
            <person name="Venkatesh S."/>
            <person name="Gehrig J."/>
        </authorList>
    </citation>
    <scope>NUCLEOTIDE SEQUENCE [LARGE SCALE GENOMIC DNA]</scope>
    <source>
        <strain evidence="5">Blautia_wexlerae_LFYP_14</strain>
    </source>
</reference>
<dbReference type="EMBL" id="WWVQ01000005">
    <property type="protein sequence ID" value="MZL32209.1"/>
    <property type="molecule type" value="Genomic_DNA"/>
</dbReference>
<dbReference type="eggNOG" id="ENOG50330JY">
    <property type="taxonomic scope" value="Bacteria"/>
</dbReference>
<evidence type="ECO:0000313" key="4">
    <source>
        <dbReference type="EMBL" id="MZL32209.1"/>
    </source>
</evidence>
<evidence type="ECO:0000256" key="1">
    <source>
        <dbReference type="SAM" id="MobiDB-lite"/>
    </source>
</evidence>
<dbReference type="Proteomes" id="UP000477285">
    <property type="component" value="Unassembled WGS sequence"/>
</dbReference>